<dbReference type="PATRIC" id="fig|1618662.3.peg.626"/>
<dbReference type="GO" id="GO:0004719">
    <property type="term" value="F:protein-L-isoaspartate (D-aspartate) O-methyltransferase activity"/>
    <property type="evidence" value="ECO:0007669"/>
    <property type="project" value="UniProtKB-UniRule"/>
</dbReference>
<sequence length="217" mass="23873">MKKKQLAEKLVREGYLKTRNIIVAFLAVDRADFVPESMREYAYADAPLPIGNGQTISQPLTVAFMIELLGPKTGDLILDIGAGSGWQTALLSYIAHPREEESGKLSKPLVIGIERLPELAEFARMNVGKYGFIENGVAKIIEGDGAKGAEEYGSFDRIIAAASTDVIPEAWKNQLKVGGRIVAPVRESIVVLEKIGADEFEQKQYFGFRFVPLITEE</sequence>
<proteinExistence type="inferred from homology"/>
<dbReference type="NCBIfam" id="TIGR00080">
    <property type="entry name" value="pimt"/>
    <property type="match status" value="1"/>
</dbReference>
<comment type="subcellular location">
    <subcellularLocation>
        <location evidence="1">Cytoplasm</location>
    </subcellularLocation>
</comment>
<keyword evidence="6 10" id="KW-0489">Methyltransferase</keyword>
<dbReference type="AlphaFoldDB" id="A0A0G1L3J6"/>
<dbReference type="GO" id="GO:0005737">
    <property type="term" value="C:cytoplasm"/>
    <property type="evidence" value="ECO:0007669"/>
    <property type="project" value="UniProtKB-SubCell"/>
</dbReference>
<evidence type="ECO:0000256" key="7">
    <source>
        <dbReference type="ARBA" id="ARBA00022679"/>
    </source>
</evidence>
<dbReference type="InterPro" id="IPR000682">
    <property type="entry name" value="PCMT"/>
</dbReference>
<accession>A0A0G1L3J6</accession>
<dbReference type="EC" id="2.1.1.77" evidence="3 9"/>
<dbReference type="Pfam" id="PF01135">
    <property type="entry name" value="PCMT"/>
    <property type="match status" value="1"/>
</dbReference>
<dbReference type="Gene3D" id="3.40.50.150">
    <property type="entry name" value="Vaccinia Virus protein VP39"/>
    <property type="match status" value="1"/>
</dbReference>
<evidence type="ECO:0000256" key="6">
    <source>
        <dbReference type="ARBA" id="ARBA00022603"/>
    </source>
</evidence>
<dbReference type="GO" id="GO:0032259">
    <property type="term" value="P:methylation"/>
    <property type="evidence" value="ECO:0007669"/>
    <property type="project" value="UniProtKB-KW"/>
</dbReference>
<reference evidence="10 11" key="1">
    <citation type="journal article" date="2015" name="Nature">
        <title>rRNA introns, odd ribosomes, and small enigmatic genomes across a large radiation of phyla.</title>
        <authorList>
            <person name="Brown C.T."/>
            <person name="Hug L.A."/>
            <person name="Thomas B.C."/>
            <person name="Sharon I."/>
            <person name="Castelle C.J."/>
            <person name="Singh A."/>
            <person name="Wilkins M.J."/>
            <person name="Williams K.H."/>
            <person name="Banfield J.F."/>
        </authorList>
    </citation>
    <scope>NUCLEOTIDE SEQUENCE [LARGE SCALE GENOMIC DNA]</scope>
</reference>
<dbReference type="PANTHER" id="PTHR11579:SF0">
    <property type="entry name" value="PROTEIN-L-ISOASPARTATE(D-ASPARTATE) O-METHYLTRANSFERASE"/>
    <property type="match status" value="1"/>
</dbReference>
<name>A0A0G1L3J6_9BACT</name>
<evidence type="ECO:0000256" key="2">
    <source>
        <dbReference type="ARBA" id="ARBA00005369"/>
    </source>
</evidence>
<dbReference type="SUPFAM" id="SSF53335">
    <property type="entry name" value="S-adenosyl-L-methionine-dependent methyltransferases"/>
    <property type="match status" value="1"/>
</dbReference>
<dbReference type="PANTHER" id="PTHR11579">
    <property type="entry name" value="PROTEIN-L-ISOASPARTATE O-METHYLTRANSFERASE"/>
    <property type="match status" value="1"/>
</dbReference>
<dbReference type="InterPro" id="IPR029063">
    <property type="entry name" value="SAM-dependent_MTases_sf"/>
</dbReference>
<evidence type="ECO:0000256" key="8">
    <source>
        <dbReference type="ARBA" id="ARBA00022691"/>
    </source>
</evidence>
<dbReference type="GO" id="GO:0030091">
    <property type="term" value="P:protein repair"/>
    <property type="evidence" value="ECO:0007669"/>
    <property type="project" value="UniProtKB-UniRule"/>
</dbReference>
<dbReference type="Proteomes" id="UP000033966">
    <property type="component" value="Unassembled WGS sequence"/>
</dbReference>
<keyword evidence="5" id="KW-0963">Cytoplasm</keyword>
<evidence type="ECO:0000256" key="5">
    <source>
        <dbReference type="ARBA" id="ARBA00022490"/>
    </source>
</evidence>
<organism evidence="10 11">
    <name type="scientific">Candidatus Jorgensenbacteria bacterium GW2011_GWA2_45_13</name>
    <dbReference type="NCBI Taxonomy" id="1618662"/>
    <lineage>
        <taxon>Bacteria</taxon>
        <taxon>Candidatus Joergenseniibacteriota</taxon>
    </lineage>
</organism>
<keyword evidence="8" id="KW-0949">S-adenosyl-L-methionine</keyword>
<comment type="similarity">
    <text evidence="2">Belongs to the methyltransferase superfamily. L-isoaspartyl/D-aspartyl protein methyltransferase family.</text>
</comment>
<protein>
    <recommendedName>
        <fullName evidence="4 9">Protein-L-isoaspartate O-methyltransferase</fullName>
        <ecNumber evidence="3 9">2.1.1.77</ecNumber>
    </recommendedName>
</protein>
<evidence type="ECO:0000256" key="1">
    <source>
        <dbReference type="ARBA" id="ARBA00004496"/>
    </source>
</evidence>
<comment type="caution">
    <text evidence="10">The sequence shown here is derived from an EMBL/GenBank/DDBJ whole genome shotgun (WGS) entry which is preliminary data.</text>
</comment>
<keyword evidence="7 10" id="KW-0808">Transferase</keyword>
<evidence type="ECO:0000256" key="3">
    <source>
        <dbReference type="ARBA" id="ARBA00011890"/>
    </source>
</evidence>
<evidence type="ECO:0000256" key="4">
    <source>
        <dbReference type="ARBA" id="ARBA00013346"/>
    </source>
</evidence>
<dbReference type="EMBL" id="LCKF01000036">
    <property type="protein sequence ID" value="KKT90536.1"/>
    <property type="molecule type" value="Genomic_DNA"/>
</dbReference>
<evidence type="ECO:0000256" key="9">
    <source>
        <dbReference type="NCBIfam" id="TIGR00080"/>
    </source>
</evidence>
<dbReference type="CDD" id="cd02440">
    <property type="entry name" value="AdoMet_MTases"/>
    <property type="match status" value="1"/>
</dbReference>
<gene>
    <name evidence="10" type="ORF">UW92_C0036G0004</name>
</gene>
<evidence type="ECO:0000313" key="11">
    <source>
        <dbReference type="Proteomes" id="UP000033966"/>
    </source>
</evidence>
<evidence type="ECO:0000313" key="10">
    <source>
        <dbReference type="EMBL" id="KKT90536.1"/>
    </source>
</evidence>